<protein>
    <submittedName>
        <fullName evidence="2">Uncharacterized protein</fullName>
    </submittedName>
</protein>
<reference evidence="2 3" key="1">
    <citation type="submission" date="2024-09" db="EMBL/GenBank/DDBJ databases">
        <authorList>
            <person name="Sun Q."/>
            <person name="Mori K."/>
        </authorList>
    </citation>
    <scope>NUCLEOTIDE SEQUENCE [LARGE SCALE GENOMIC DNA]</scope>
    <source>
        <strain evidence="2 3">CECT 8365</strain>
    </source>
</reference>
<feature type="compositionally biased region" description="Polar residues" evidence="1">
    <location>
        <begin position="46"/>
        <end position="57"/>
    </location>
</feature>
<dbReference type="EMBL" id="JBHMFE010000011">
    <property type="protein sequence ID" value="MFB9108503.1"/>
    <property type="molecule type" value="Genomic_DNA"/>
</dbReference>
<accession>A0ABV5H9B9</accession>
<evidence type="ECO:0000313" key="2">
    <source>
        <dbReference type="EMBL" id="MFB9108503.1"/>
    </source>
</evidence>
<evidence type="ECO:0000256" key="1">
    <source>
        <dbReference type="SAM" id="MobiDB-lite"/>
    </source>
</evidence>
<proteinExistence type="predicted"/>
<keyword evidence="3" id="KW-1185">Reference proteome</keyword>
<dbReference type="Proteomes" id="UP001589562">
    <property type="component" value="Unassembled WGS sequence"/>
</dbReference>
<sequence length="380" mass="43527">MKIIFTRSRLTDFDSLTEITNNLQIESSLKIKLQSELAKHHAEIENNATLENSTAANNVPHPNRGPKSPSSYFNSFYKTNFNSSSAYSNYAHYMGNKSRWNKETGETILGEVKNIVREETTVTTVFEKKLEKILGYLFDYGIDASLSEVFNDFDIGAHKTLKKVFTTILSEDYKKTVTEKAISVLNSIKTNYKKAKETFVTKAKCYHISIADVNSFKETNTEFYNNQKMIAENTQLQRDIKNKINSLEIEIPEKNVIIERLKERALDEGIFIENEKEAVDYVQSKGFDCETEIDFEEAIKNKEREDYSKLFLFHENKSNVKEYNLFLKKNKILLLNQTSNLTLKNALNLTKFIGECNGTGAKICIKCGLPCALPICLVRL</sequence>
<comment type="caution">
    <text evidence="2">The sequence shown here is derived from an EMBL/GenBank/DDBJ whole genome shotgun (WGS) entry which is preliminary data.</text>
</comment>
<name>A0ABV5H9B9_9FLAO</name>
<dbReference type="RefSeq" id="WP_278008985.1">
    <property type="nucleotide sequence ID" value="NZ_CP121112.1"/>
</dbReference>
<gene>
    <name evidence="2" type="ORF">ACFFVK_07930</name>
</gene>
<feature type="region of interest" description="Disordered" evidence="1">
    <location>
        <begin position="45"/>
        <end position="67"/>
    </location>
</feature>
<organism evidence="2 3">
    <name type="scientific">Flavobacterium gyeonganense</name>
    <dbReference type="NCBI Taxonomy" id="1310418"/>
    <lineage>
        <taxon>Bacteria</taxon>
        <taxon>Pseudomonadati</taxon>
        <taxon>Bacteroidota</taxon>
        <taxon>Flavobacteriia</taxon>
        <taxon>Flavobacteriales</taxon>
        <taxon>Flavobacteriaceae</taxon>
        <taxon>Flavobacterium</taxon>
    </lineage>
</organism>
<evidence type="ECO:0000313" key="3">
    <source>
        <dbReference type="Proteomes" id="UP001589562"/>
    </source>
</evidence>